<protein>
    <recommendedName>
        <fullName evidence="14">3-isopropylmalate dehydrogenase</fullName>
        <ecNumber evidence="14">1.1.1.85</ecNumber>
    </recommendedName>
    <alternativeName>
        <fullName evidence="14">3-IPM-DH</fullName>
    </alternativeName>
    <alternativeName>
        <fullName evidence="14">Beta-IPM dehydrogenase</fullName>
        <shortName evidence="14">IMDH</shortName>
    </alternativeName>
</protein>
<dbReference type="GO" id="GO:0009098">
    <property type="term" value="P:L-leucine biosynthetic process"/>
    <property type="evidence" value="ECO:0007669"/>
    <property type="project" value="UniProtKB-UniRule"/>
</dbReference>
<feature type="domain" description="Isopropylmalate dehydrogenase-like" evidence="16">
    <location>
        <begin position="4"/>
        <end position="349"/>
    </location>
</feature>
<feature type="binding site" evidence="14">
    <location>
        <position position="222"/>
    </location>
    <ligand>
        <name>Mg(2+)</name>
        <dbReference type="ChEBI" id="CHEBI:18420"/>
    </ligand>
</feature>
<dbReference type="GO" id="GO:0000287">
    <property type="term" value="F:magnesium ion binding"/>
    <property type="evidence" value="ECO:0007669"/>
    <property type="project" value="InterPro"/>
</dbReference>
<dbReference type="Proteomes" id="UP000322658">
    <property type="component" value="Unassembled WGS sequence"/>
</dbReference>
<keyword evidence="10 14" id="KW-0560">Oxidoreductase</keyword>
<evidence type="ECO:0000313" key="17">
    <source>
        <dbReference type="EMBL" id="KAA2370974.1"/>
    </source>
</evidence>
<evidence type="ECO:0000256" key="15">
    <source>
        <dbReference type="RuleBase" id="RU004445"/>
    </source>
</evidence>
<feature type="binding site" evidence="14">
    <location>
        <position position="246"/>
    </location>
    <ligand>
        <name>Mg(2+)</name>
        <dbReference type="ChEBI" id="CHEBI:18420"/>
    </ligand>
</feature>
<dbReference type="AlphaFoldDB" id="A0A5B3GBJ1"/>
<dbReference type="InterPro" id="IPR024084">
    <property type="entry name" value="IsoPropMal-DH-like_dom"/>
</dbReference>
<feature type="site" description="Important for catalysis" evidence="14">
    <location>
        <position position="142"/>
    </location>
</feature>
<dbReference type="FunFam" id="3.40.718.10:FF:000006">
    <property type="entry name" value="3-isopropylmalate dehydrogenase"/>
    <property type="match status" value="1"/>
</dbReference>
<accession>A0A5B3GBJ1</accession>
<dbReference type="Proteomes" id="UP000323567">
    <property type="component" value="Unassembled WGS sequence"/>
</dbReference>
<evidence type="ECO:0000256" key="5">
    <source>
        <dbReference type="ARBA" id="ARBA00011738"/>
    </source>
</evidence>
<dbReference type="InterPro" id="IPR004429">
    <property type="entry name" value="Isopropylmalate_DH"/>
</dbReference>
<keyword evidence="11 14" id="KW-0520">NAD</keyword>
<evidence type="ECO:0000256" key="13">
    <source>
        <dbReference type="ARBA" id="ARBA00023304"/>
    </source>
</evidence>
<keyword evidence="8 14" id="KW-0479">Metal-binding</keyword>
<comment type="cofactor">
    <cofactor evidence="2">
        <name>Mn(2+)</name>
        <dbReference type="ChEBI" id="CHEBI:29035"/>
    </cofactor>
</comment>
<keyword evidence="6 14" id="KW-0432">Leucine biosynthesis</keyword>
<keyword evidence="13 14" id="KW-0100">Branched-chain amino acid biosynthesis</keyword>
<dbReference type="RefSeq" id="WP_118406451.1">
    <property type="nucleotide sequence ID" value="NZ_AP031448.1"/>
</dbReference>
<feature type="binding site" evidence="14">
    <location>
        <position position="107"/>
    </location>
    <ligand>
        <name>substrate</name>
    </ligand>
</feature>
<dbReference type="Gene3D" id="3.40.718.10">
    <property type="entry name" value="Isopropylmalate Dehydrogenase"/>
    <property type="match status" value="1"/>
</dbReference>
<dbReference type="EMBL" id="VVXJ01000015">
    <property type="protein sequence ID" value="KAA2375519.1"/>
    <property type="molecule type" value="Genomic_DNA"/>
</dbReference>
<comment type="function">
    <text evidence="14 15">Catalyzes the oxidation of 3-carboxy-2-hydroxy-4-methylpentanoate (3-isopropylmalate) to 3-carboxy-4-methyl-2-oxopentanoate. The product decarboxylates to 4-methyl-2 oxopentanoate.</text>
</comment>
<evidence type="ECO:0000256" key="1">
    <source>
        <dbReference type="ARBA" id="ARBA00000624"/>
    </source>
</evidence>
<feature type="binding site" evidence="14">
    <location>
        <position position="97"/>
    </location>
    <ligand>
        <name>substrate</name>
    </ligand>
</feature>
<organism evidence="17 20">
    <name type="scientific">Alistipes shahii</name>
    <dbReference type="NCBI Taxonomy" id="328814"/>
    <lineage>
        <taxon>Bacteria</taxon>
        <taxon>Pseudomonadati</taxon>
        <taxon>Bacteroidota</taxon>
        <taxon>Bacteroidia</taxon>
        <taxon>Bacteroidales</taxon>
        <taxon>Rikenellaceae</taxon>
        <taxon>Alistipes</taxon>
    </lineage>
</organism>
<comment type="subcellular location">
    <subcellularLocation>
        <location evidence="14">Cytoplasm</location>
    </subcellularLocation>
</comment>
<dbReference type="SMART" id="SM01329">
    <property type="entry name" value="Iso_dh"/>
    <property type="match status" value="1"/>
</dbReference>
<evidence type="ECO:0000256" key="12">
    <source>
        <dbReference type="ARBA" id="ARBA00023211"/>
    </source>
</evidence>
<keyword evidence="9 14" id="KW-0460">Magnesium</keyword>
<name>A0A5B3GBJ1_9BACT</name>
<evidence type="ECO:0000256" key="3">
    <source>
        <dbReference type="ARBA" id="ARBA00004762"/>
    </source>
</evidence>
<evidence type="ECO:0000256" key="7">
    <source>
        <dbReference type="ARBA" id="ARBA00022605"/>
    </source>
</evidence>
<evidence type="ECO:0000256" key="2">
    <source>
        <dbReference type="ARBA" id="ARBA00001936"/>
    </source>
</evidence>
<keyword evidence="12 14" id="KW-0464">Manganese</keyword>
<comment type="pathway">
    <text evidence="3 14 15">Amino-acid biosynthesis; L-leucine biosynthesis; L-leucine from 3-methyl-2-oxobutanoate: step 3/4.</text>
</comment>
<evidence type="ECO:0000256" key="8">
    <source>
        <dbReference type="ARBA" id="ARBA00022723"/>
    </source>
</evidence>
<evidence type="ECO:0000256" key="4">
    <source>
        <dbReference type="ARBA" id="ARBA00008319"/>
    </source>
</evidence>
<proteinExistence type="inferred from homology"/>
<evidence type="ECO:0000256" key="6">
    <source>
        <dbReference type="ARBA" id="ARBA00022430"/>
    </source>
</evidence>
<dbReference type="PANTHER" id="PTHR42979">
    <property type="entry name" value="3-ISOPROPYLMALATE DEHYDROGENASE"/>
    <property type="match status" value="1"/>
</dbReference>
<dbReference type="EMBL" id="VVXK01000005">
    <property type="protein sequence ID" value="KAA2370974.1"/>
    <property type="molecule type" value="Genomic_DNA"/>
</dbReference>
<gene>
    <name evidence="14 17" type="primary">leuB</name>
    <name evidence="18" type="ORF">F2Y07_07970</name>
    <name evidence="17" type="ORF">F2Y13_05330</name>
</gene>
<evidence type="ECO:0000256" key="11">
    <source>
        <dbReference type="ARBA" id="ARBA00023027"/>
    </source>
</evidence>
<reference evidence="19 20" key="1">
    <citation type="journal article" date="2019" name="Nat. Med.">
        <title>A library of human gut bacterial isolates paired with longitudinal multiomics data enables mechanistic microbiome research.</title>
        <authorList>
            <person name="Poyet M."/>
            <person name="Groussin M."/>
            <person name="Gibbons S.M."/>
            <person name="Avila-Pacheco J."/>
            <person name="Jiang X."/>
            <person name="Kearney S.M."/>
            <person name="Perrotta A.R."/>
            <person name="Berdy B."/>
            <person name="Zhao S."/>
            <person name="Lieberman T.D."/>
            <person name="Swanson P.K."/>
            <person name="Smith M."/>
            <person name="Roesemann S."/>
            <person name="Alexander J.E."/>
            <person name="Rich S.A."/>
            <person name="Livny J."/>
            <person name="Vlamakis H."/>
            <person name="Clish C."/>
            <person name="Bullock K."/>
            <person name="Deik A."/>
            <person name="Scott J."/>
            <person name="Pierce K.A."/>
            <person name="Xavier R.J."/>
            <person name="Alm E.J."/>
        </authorList>
    </citation>
    <scope>NUCLEOTIDE SEQUENCE [LARGE SCALE GENOMIC DNA]</scope>
    <source>
        <strain evidence="18 19">BIOML-A1</strain>
        <strain evidence="17 20">BIOML-A2</strain>
    </source>
</reference>
<evidence type="ECO:0000313" key="18">
    <source>
        <dbReference type="EMBL" id="KAA2375519.1"/>
    </source>
</evidence>
<dbReference type="GO" id="GO:0005829">
    <property type="term" value="C:cytosol"/>
    <property type="evidence" value="ECO:0007669"/>
    <property type="project" value="TreeGrafter"/>
</dbReference>
<sequence length="353" mass="38104">MDVKIALLAGDGIGPEIVAEATKVLDRVAEKFGHKIEYRPALVGAAAIDAVGDPYPDETHAVCLAADAVLFGAIGDPKYDNDPTAKVRPEQGLLRMRKSLGLFANLRPVALFDALADRSPLRAEVVRGTDFICVRELTGGIYFGRPQGRDEEGARAFDTCTYTVSEIERVLHVAFRLAVSRRRKLTVVDKANVLETSRLWRETAQRVAREYPEVAVDYMFVDNAAMQIIRQPAYFDVIVTENMFGDILTDEASVISGSLGMLSSASVGAEVALFEPIHGSYPQAAGKNIANPMATILSAAMLLEHLGLDAEGRAVRRAVDRALAEGVVTEDLAAPGEKARSTSEVGDYVASQI</sequence>
<keyword evidence="14" id="KW-0963">Cytoplasm</keyword>
<dbReference type="HAMAP" id="MF_01033">
    <property type="entry name" value="LeuB_type1"/>
    <property type="match status" value="1"/>
</dbReference>
<evidence type="ECO:0000256" key="10">
    <source>
        <dbReference type="ARBA" id="ARBA00023002"/>
    </source>
</evidence>
<feature type="binding site" evidence="14">
    <location>
        <position position="250"/>
    </location>
    <ligand>
        <name>Mg(2+)</name>
        <dbReference type="ChEBI" id="CHEBI:18420"/>
    </ligand>
</feature>
<feature type="site" description="Important for catalysis" evidence="14">
    <location>
        <position position="190"/>
    </location>
</feature>
<evidence type="ECO:0000256" key="9">
    <source>
        <dbReference type="ARBA" id="ARBA00022842"/>
    </source>
</evidence>
<comment type="similarity">
    <text evidence="4 14">Belongs to the isocitrate and isopropylmalate dehydrogenases family. LeuB type 1 subfamily.</text>
</comment>
<dbReference type="NCBIfam" id="TIGR00169">
    <property type="entry name" value="leuB"/>
    <property type="match status" value="1"/>
</dbReference>
<dbReference type="GO" id="GO:0003862">
    <property type="term" value="F:3-isopropylmalate dehydrogenase activity"/>
    <property type="evidence" value="ECO:0007669"/>
    <property type="project" value="UniProtKB-UniRule"/>
</dbReference>
<dbReference type="SUPFAM" id="SSF53659">
    <property type="entry name" value="Isocitrate/Isopropylmalate dehydrogenase-like"/>
    <property type="match status" value="1"/>
</dbReference>
<comment type="caution">
    <text evidence="17">The sequence shown here is derived from an EMBL/GenBank/DDBJ whole genome shotgun (WGS) entry which is preliminary data.</text>
</comment>
<feature type="binding site" evidence="14">
    <location>
        <position position="135"/>
    </location>
    <ligand>
        <name>substrate</name>
    </ligand>
</feature>
<dbReference type="InterPro" id="IPR019818">
    <property type="entry name" value="IsoCit/isopropylmalate_DH_CS"/>
</dbReference>
<comment type="cofactor">
    <cofactor evidence="14 15">
        <name>Mg(2+)</name>
        <dbReference type="ChEBI" id="CHEBI:18420"/>
    </cofactor>
    <cofactor evidence="14 15">
        <name>Mn(2+)</name>
        <dbReference type="ChEBI" id="CHEBI:29035"/>
    </cofactor>
    <text evidence="14 15">Binds 1 Mg(2+) or Mn(2+) ion per subunit.</text>
</comment>
<dbReference type="Pfam" id="PF00180">
    <property type="entry name" value="Iso_dh"/>
    <property type="match status" value="1"/>
</dbReference>
<evidence type="ECO:0000259" key="16">
    <source>
        <dbReference type="SMART" id="SM01329"/>
    </source>
</evidence>
<comment type="subunit">
    <text evidence="5 14 15">Homodimer.</text>
</comment>
<keyword evidence="7 14" id="KW-0028">Amino-acid biosynthesis</keyword>
<dbReference type="PANTHER" id="PTHR42979:SF1">
    <property type="entry name" value="3-ISOPROPYLMALATE DEHYDROGENASE"/>
    <property type="match status" value="1"/>
</dbReference>
<dbReference type="PROSITE" id="PS00470">
    <property type="entry name" value="IDH_IMDH"/>
    <property type="match status" value="1"/>
</dbReference>
<comment type="caution">
    <text evidence="14">Lacks conserved residue(s) required for the propagation of feature annotation.</text>
</comment>
<evidence type="ECO:0000256" key="14">
    <source>
        <dbReference type="HAMAP-Rule" id="MF_01033"/>
    </source>
</evidence>
<evidence type="ECO:0000313" key="19">
    <source>
        <dbReference type="Proteomes" id="UP000322658"/>
    </source>
</evidence>
<dbReference type="EC" id="1.1.1.85" evidence="14"/>
<comment type="catalytic activity">
    <reaction evidence="1 14 15">
        <text>(2R,3S)-3-isopropylmalate + NAD(+) = 4-methyl-2-oxopentanoate + CO2 + NADH</text>
        <dbReference type="Rhea" id="RHEA:32271"/>
        <dbReference type="ChEBI" id="CHEBI:16526"/>
        <dbReference type="ChEBI" id="CHEBI:17865"/>
        <dbReference type="ChEBI" id="CHEBI:35121"/>
        <dbReference type="ChEBI" id="CHEBI:57540"/>
        <dbReference type="ChEBI" id="CHEBI:57945"/>
        <dbReference type="EC" id="1.1.1.85"/>
    </reaction>
</comment>
<dbReference type="GO" id="GO:0051287">
    <property type="term" value="F:NAD binding"/>
    <property type="evidence" value="ECO:0007669"/>
    <property type="project" value="InterPro"/>
</dbReference>
<dbReference type="UniPathway" id="UPA00048">
    <property type="reaction ID" value="UER00072"/>
</dbReference>
<evidence type="ECO:0000313" key="20">
    <source>
        <dbReference type="Proteomes" id="UP000323567"/>
    </source>
</evidence>
<feature type="binding site" evidence="14">
    <location>
        <position position="222"/>
    </location>
    <ligand>
        <name>substrate</name>
    </ligand>
</feature>